<dbReference type="GO" id="GO:0005886">
    <property type="term" value="C:plasma membrane"/>
    <property type="evidence" value="ECO:0007669"/>
    <property type="project" value="UniProtKB-SubCell"/>
</dbReference>
<dbReference type="PROSITE" id="PS50928">
    <property type="entry name" value="ABC_TM1"/>
    <property type="match status" value="1"/>
</dbReference>
<evidence type="ECO:0000256" key="7">
    <source>
        <dbReference type="RuleBase" id="RU363032"/>
    </source>
</evidence>
<protein>
    <submittedName>
        <fullName evidence="9">ABC transporter permease subunit</fullName>
    </submittedName>
</protein>
<feature type="transmembrane region" description="Helical" evidence="7">
    <location>
        <begin position="124"/>
        <end position="143"/>
    </location>
</feature>
<dbReference type="InterPro" id="IPR000515">
    <property type="entry name" value="MetI-like"/>
</dbReference>
<evidence type="ECO:0000259" key="8">
    <source>
        <dbReference type="PROSITE" id="PS50928"/>
    </source>
</evidence>
<sequence length="304" mass="31707">MSDDAGAPVTRRRSTAWTRFRADRAAVVGASVVVLLVLVALTAPWIAPYPAFAGSDLTLASPSGSHLLGTDHLGRDVLSQLIWGSRASILFGVMVGVVALVLGTVLGAVAGYFGGLVDSLVSRLLEIVSVYPSLLLLVVFSALFGPDLVTLALVAGAVSWPAVARVVRAQVQATRNEPFVTASRAAGVGEWGTLFRHVIPNCMAPVIAQATLLVGFAVILEAGLGFLGLGDPDVTSWGQVMRDGQNYLSSAPWIATSAGAAIFLLVVALNMCGDGINAAIGGRGDVRRRPRRRKTVDVITGEVR</sequence>
<dbReference type="Gene3D" id="1.10.3720.10">
    <property type="entry name" value="MetI-like"/>
    <property type="match status" value="1"/>
</dbReference>
<keyword evidence="4 7" id="KW-0812">Transmembrane</keyword>
<feature type="transmembrane region" description="Helical" evidence="7">
    <location>
        <begin position="25"/>
        <end position="47"/>
    </location>
</feature>
<keyword evidence="10" id="KW-1185">Reference proteome</keyword>
<name>A0A7K1FSC3_9ACTN</name>
<evidence type="ECO:0000313" key="10">
    <source>
        <dbReference type="Proteomes" id="UP000460221"/>
    </source>
</evidence>
<comment type="caution">
    <text evidence="9">The sequence shown here is derived from an EMBL/GenBank/DDBJ whole genome shotgun (WGS) entry which is preliminary data.</text>
</comment>
<reference evidence="9 10" key="1">
    <citation type="submission" date="2019-11" db="EMBL/GenBank/DDBJ databases">
        <authorList>
            <person name="Jiang L.-Q."/>
        </authorList>
    </citation>
    <scope>NUCLEOTIDE SEQUENCE [LARGE SCALE GENOMIC DNA]</scope>
    <source>
        <strain evidence="9 10">YIM 132087</strain>
    </source>
</reference>
<dbReference type="GO" id="GO:0055085">
    <property type="term" value="P:transmembrane transport"/>
    <property type="evidence" value="ECO:0007669"/>
    <property type="project" value="InterPro"/>
</dbReference>
<feature type="transmembrane region" description="Helical" evidence="7">
    <location>
        <begin position="89"/>
        <end position="112"/>
    </location>
</feature>
<proteinExistence type="inferred from homology"/>
<evidence type="ECO:0000256" key="3">
    <source>
        <dbReference type="ARBA" id="ARBA00022475"/>
    </source>
</evidence>
<dbReference type="InterPro" id="IPR025966">
    <property type="entry name" value="OppC_N"/>
</dbReference>
<keyword evidence="5 7" id="KW-1133">Transmembrane helix</keyword>
<dbReference type="PANTHER" id="PTHR43386:SF1">
    <property type="entry name" value="D,D-DIPEPTIDE TRANSPORT SYSTEM PERMEASE PROTEIN DDPC-RELATED"/>
    <property type="match status" value="1"/>
</dbReference>
<comment type="similarity">
    <text evidence="7">Belongs to the binding-protein-dependent transport system permease family.</text>
</comment>
<dbReference type="RefSeq" id="WP_154770295.1">
    <property type="nucleotide sequence ID" value="NZ_WLYK01000009.1"/>
</dbReference>
<accession>A0A7K1FSC3</accession>
<dbReference type="InterPro" id="IPR035906">
    <property type="entry name" value="MetI-like_sf"/>
</dbReference>
<dbReference type="CDD" id="cd06261">
    <property type="entry name" value="TM_PBP2"/>
    <property type="match status" value="1"/>
</dbReference>
<dbReference type="EMBL" id="WLYK01000009">
    <property type="protein sequence ID" value="MTD16279.1"/>
    <property type="molecule type" value="Genomic_DNA"/>
</dbReference>
<evidence type="ECO:0000313" key="9">
    <source>
        <dbReference type="EMBL" id="MTD16279.1"/>
    </source>
</evidence>
<dbReference type="Pfam" id="PF00528">
    <property type="entry name" value="BPD_transp_1"/>
    <property type="match status" value="1"/>
</dbReference>
<gene>
    <name evidence="9" type="ORF">GIS00_20270</name>
</gene>
<dbReference type="Proteomes" id="UP000460221">
    <property type="component" value="Unassembled WGS sequence"/>
</dbReference>
<dbReference type="InterPro" id="IPR050366">
    <property type="entry name" value="BP-dependent_transpt_permease"/>
</dbReference>
<feature type="transmembrane region" description="Helical" evidence="7">
    <location>
        <begin position="149"/>
        <end position="167"/>
    </location>
</feature>
<organism evidence="9 10">
    <name type="scientific">Nakamurella alba</name>
    <dbReference type="NCBI Taxonomy" id="2665158"/>
    <lineage>
        <taxon>Bacteria</taxon>
        <taxon>Bacillati</taxon>
        <taxon>Actinomycetota</taxon>
        <taxon>Actinomycetes</taxon>
        <taxon>Nakamurellales</taxon>
        <taxon>Nakamurellaceae</taxon>
        <taxon>Nakamurella</taxon>
    </lineage>
</organism>
<dbReference type="Pfam" id="PF12911">
    <property type="entry name" value="OppC_N"/>
    <property type="match status" value="1"/>
</dbReference>
<keyword evidence="2 7" id="KW-0813">Transport</keyword>
<feature type="transmembrane region" description="Helical" evidence="7">
    <location>
        <begin position="206"/>
        <end position="230"/>
    </location>
</feature>
<evidence type="ECO:0000256" key="4">
    <source>
        <dbReference type="ARBA" id="ARBA00022692"/>
    </source>
</evidence>
<dbReference type="AlphaFoldDB" id="A0A7K1FSC3"/>
<evidence type="ECO:0000256" key="5">
    <source>
        <dbReference type="ARBA" id="ARBA00022989"/>
    </source>
</evidence>
<keyword evidence="3" id="KW-1003">Cell membrane</keyword>
<evidence type="ECO:0000256" key="6">
    <source>
        <dbReference type="ARBA" id="ARBA00023136"/>
    </source>
</evidence>
<evidence type="ECO:0000256" key="1">
    <source>
        <dbReference type="ARBA" id="ARBA00004651"/>
    </source>
</evidence>
<comment type="subcellular location">
    <subcellularLocation>
        <location evidence="1 7">Cell membrane</location>
        <topology evidence="1 7">Multi-pass membrane protein</topology>
    </subcellularLocation>
</comment>
<dbReference type="PANTHER" id="PTHR43386">
    <property type="entry name" value="OLIGOPEPTIDE TRANSPORT SYSTEM PERMEASE PROTEIN APPC"/>
    <property type="match status" value="1"/>
</dbReference>
<feature type="domain" description="ABC transmembrane type-1" evidence="8">
    <location>
        <begin position="85"/>
        <end position="273"/>
    </location>
</feature>
<keyword evidence="6 7" id="KW-0472">Membrane</keyword>
<feature type="transmembrane region" description="Helical" evidence="7">
    <location>
        <begin position="250"/>
        <end position="269"/>
    </location>
</feature>
<evidence type="ECO:0000256" key="2">
    <source>
        <dbReference type="ARBA" id="ARBA00022448"/>
    </source>
</evidence>
<dbReference type="SUPFAM" id="SSF161098">
    <property type="entry name" value="MetI-like"/>
    <property type="match status" value="1"/>
</dbReference>